<organism evidence="1">
    <name type="scientific">Lactococcus garvieae</name>
    <dbReference type="NCBI Taxonomy" id="1363"/>
    <lineage>
        <taxon>Bacteria</taxon>
        <taxon>Bacillati</taxon>
        <taxon>Bacillota</taxon>
        <taxon>Bacilli</taxon>
        <taxon>Lactobacillales</taxon>
        <taxon>Streptococcaceae</taxon>
        <taxon>Lactococcus</taxon>
    </lineage>
</organism>
<dbReference type="EMBL" id="HM852550">
    <property type="protein sequence ID" value="AEK12112.1"/>
    <property type="molecule type" value="Genomic_DNA"/>
</dbReference>
<dbReference type="AlphaFoldDB" id="G0X1V3"/>
<protein>
    <submittedName>
        <fullName evidence="1">Uncharacterized protein</fullName>
    </submittedName>
</protein>
<sequence length="48" mass="5599">MEQHGISISDGQEGGYVLNFGKDYSNIVLWVFQRYLKLMTYGTRIRIT</sequence>
<reference evidence="1" key="1">
    <citation type="journal article" date="2011" name="Microbiology">
        <title>Application of suppressive subtractive hybridization to the identification of genetic differences between two Lactococcus garvieae strains showing distinct differences in virulence for rainbow trout and mouse.</title>
        <authorList>
            <person name="Reimundo P."/>
            <person name="Rivas A.J."/>
            <person name="Osorio C.R."/>
            <person name="Mendez J."/>
            <person name="Perez-Pascual D."/>
            <person name="Navais R."/>
            <person name="Gomez E."/>
            <person name="Sotelo M."/>
            <person name="Lemos M.L."/>
            <person name="Guijarro J.A."/>
        </authorList>
    </citation>
    <scope>NUCLEOTIDE SEQUENCE</scope>
    <source>
        <strain evidence="1">HF</strain>
    </source>
</reference>
<evidence type="ECO:0000313" key="1">
    <source>
        <dbReference type="EMBL" id="AEK12112.1"/>
    </source>
</evidence>
<name>G0X1V3_9LACT</name>
<accession>G0X1V3</accession>
<proteinExistence type="predicted"/>